<feature type="compositionally biased region" description="Low complexity" evidence="1">
    <location>
        <begin position="320"/>
        <end position="340"/>
    </location>
</feature>
<evidence type="ECO:0000256" key="1">
    <source>
        <dbReference type="SAM" id="MobiDB-lite"/>
    </source>
</evidence>
<name>A0A067PMZ0_9AGAM</name>
<organism evidence="4 5">
    <name type="scientific">Jaapia argillacea MUCL 33604</name>
    <dbReference type="NCBI Taxonomy" id="933084"/>
    <lineage>
        <taxon>Eukaryota</taxon>
        <taxon>Fungi</taxon>
        <taxon>Dikarya</taxon>
        <taxon>Basidiomycota</taxon>
        <taxon>Agaricomycotina</taxon>
        <taxon>Agaricomycetes</taxon>
        <taxon>Agaricomycetidae</taxon>
        <taxon>Jaapiales</taxon>
        <taxon>Jaapiaceae</taxon>
        <taxon>Jaapia</taxon>
    </lineage>
</organism>
<dbReference type="AlphaFoldDB" id="A0A067PMZ0"/>
<evidence type="ECO:0000259" key="3">
    <source>
        <dbReference type="Pfam" id="PF20151"/>
    </source>
</evidence>
<feature type="transmembrane region" description="Helical" evidence="2">
    <location>
        <begin position="233"/>
        <end position="251"/>
    </location>
</feature>
<keyword evidence="2" id="KW-0812">Transmembrane</keyword>
<dbReference type="OrthoDB" id="2637653at2759"/>
<accession>A0A067PMZ0</accession>
<feature type="region of interest" description="Disordered" evidence="1">
    <location>
        <begin position="290"/>
        <end position="353"/>
    </location>
</feature>
<keyword evidence="5" id="KW-1185">Reference proteome</keyword>
<gene>
    <name evidence="4" type="ORF">JAAARDRAFT_37700</name>
</gene>
<feature type="domain" description="DUF6533" evidence="3">
    <location>
        <begin position="19"/>
        <end position="60"/>
    </location>
</feature>
<sequence length="353" mass="38706">MSSSGVDEAEGLQAVNRSSVAALVFLFYDIVLTFDDEVNLIWSRPWSYTKFLFFYVRYMAAATQVSALFVTAEISPHFTYTQHQCLIWEVWQGVASMSLIMAVDVVLILRVHALYSGNPTITRLLLITYTLEIACMTISLVLSVPGVVYNDVCLVTWVPPAIFLWGAATISFQAILFTLTAYQFFVGLRLEGMGKTRLGWLLMRDGTWGFALIFLIMVLQGSLYLLQNKNYTGILYCWLITIESFAGYRILLNLQKLSPVNGGGASTDILPTDGRIEFSTHLRGGREEWETGSGFGLSGGESEGWGESESEFRVGRKVFGGTKASGSGSGANSTGISSAGEIEMNVVDRDGAG</sequence>
<feature type="transmembrane region" description="Helical" evidence="2">
    <location>
        <begin position="20"/>
        <end position="40"/>
    </location>
</feature>
<dbReference type="InParanoid" id="A0A067PMZ0"/>
<dbReference type="InterPro" id="IPR045340">
    <property type="entry name" value="DUF6533"/>
</dbReference>
<feature type="transmembrane region" description="Helical" evidence="2">
    <location>
        <begin position="52"/>
        <end position="70"/>
    </location>
</feature>
<evidence type="ECO:0000313" key="4">
    <source>
        <dbReference type="EMBL" id="KDQ55170.1"/>
    </source>
</evidence>
<dbReference type="HOGENOM" id="CLU_035509_10_2_1"/>
<feature type="transmembrane region" description="Helical" evidence="2">
    <location>
        <begin position="162"/>
        <end position="185"/>
    </location>
</feature>
<proteinExistence type="predicted"/>
<evidence type="ECO:0000313" key="5">
    <source>
        <dbReference type="Proteomes" id="UP000027265"/>
    </source>
</evidence>
<feature type="transmembrane region" description="Helical" evidence="2">
    <location>
        <begin position="206"/>
        <end position="227"/>
    </location>
</feature>
<keyword evidence="2" id="KW-1133">Transmembrane helix</keyword>
<feature type="transmembrane region" description="Helical" evidence="2">
    <location>
        <begin position="90"/>
        <end position="109"/>
    </location>
</feature>
<evidence type="ECO:0000256" key="2">
    <source>
        <dbReference type="SAM" id="Phobius"/>
    </source>
</evidence>
<feature type="transmembrane region" description="Helical" evidence="2">
    <location>
        <begin position="121"/>
        <end position="142"/>
    </location>
</feature>
<dbReference type="Proteomes" id="UP000027265">
    <property type="component" value="Unassembled WGS sequence"/>
</dbReference>
<dbReference type="EMBL" id="KL197726">
    <property type="protein sequence ID" value="KDQ55170.1"/>
    <property type="molecule type" value="Genomic_DNA"/>
</dbReference>
<feature type="compositionally biased region" description="Gly residues" evidence="1">
    <location>
        <begin position="293"/>
        <end position="303"/>
    </location>
</feature>
<keyword evidence="2" id="KW-0472">Membrane</keyword>
<reference evidence="5" key="1">
    <citation type="journal article" date="2014" name="Proc. Natl. Acad. Sci. U.S.A.">
        <title>Extensive sampling of basidiomycete genomes demonstrates inadequacy of the white-rot/brown-rot paradigm for wood decay fungi.</title>
        <authorList>
            <person name="Riley R."/>
            <person name="Salamov A.A."/>
            <person name="Brown D.W."/>
            <person name="Nagy L.G."/>
            <person name="Floudas D."/>
            <person name="Held B.W."/>
            <person name="Levasseur A."/>
            <person name="Lombard V."/>
            <person name="Morin E."/>
            <person name="Otillar R."/>
            <person name="Lindquist E.A."/>
            <person name="Sun H."/>
            <person name="LaButti K.M."/>
            <person name="Schmutz J."/>
            <person name="Jabbour D."/>
            <person name="Luo H."/>
            <person name="Baker S.E."/>
            <person name="Pisabarro A.G."/>
            <person name="Walton J.D."/>
            <person name="Blanchette R.A."/>
            <person name="Henrissat B."/>
            <person name="Martin F."/>
            <person name="Cullen D."/>
            <person name="Hibbett D.S."/>
            <person name="Grigoriev I.V."/>
        </authorList>
    </citation>
    <scope>NUCLEOTIDE SEQUENCE [LARGE SCALE GENOMIC DNA]</scope>
    <source>
        <strain evidence="5">MUCL 33604</strain>
    </source>
</reference>
<protein>
    <recommendedName>
        <fullName evidence="3">DUF6533 domain-containing protein</fullName>
    </recommendedName>
</protein>
<dbReference type="Pfam" id="PF20151">
    <property type="entry name" value="DUF6533"/>
    <property type="match status" value="1"/>
</dbReference>
<dbReference type="STRING" id="933084.A0A067PMZ0"/>